<proteinExistence type="predicted"/>
<feature type="compositionally biased region" description="Polar residues" evidence="1">
    <location>
        <begin position="277"/>
        <end position="292"/>
    </location>
</feature>
<dbReference type="Proteomes" id="UP001153709">
    <property type="component" value="Chromosome 7"/>
</dbReference>
<evidence type="ECO:0000313" key="2">
    <source>
        <dbReference type="EMBL" id="CAG9837611.1"/>
    </source>
</evidence>
<feature type="compositionally biased region" description="Basic and acidic residues" evidence="1">
    <location>
        <begin position="326"/>
        <end position="344"/>
    </location>
</feature>
<gene>
    <name evidence="2" type="ORF">DIABBA_LOCUS10579</name>
</gene>
<protein>
    <submittedName>
        <fullName evidence="2">Uncharacterized protein</fullName>
    </submittedName>
</protein>
<evidence type="ECO:0000256" key="1">
    <source>
        <dbReference type="SAM" id="MobiDB-lite"/>
    </source>
</evidence>
<reference evidence="2" key="1">
    <citation type="submission" date="2022-01" db="EMBL/GenBank/DDBJ databases">
        <authorList>
            <person name="King R."/>
        </authorList>
    </citation>
    <scope>NUCLEOTIDE SEQUENCE</scope>
</reference>
<organism evidence="2 3">
    <name type="scientific">Diabrotica balteata</name>
    <name type="common">Banded cucumber beetle</name>
    <dbReference type="NCBI Taxonomy" id="107213"/>
    <lineage>
        <taxon>Eukaryota</taxon>
        <taxon>Metazoa</taxon>
        <taxon>Ecdysozoa</taxon>
        <taxon>Arthropoda</taxon>
        <taxon>Hexapoda</taxon>
        <taxon>Insecta</taxon>
        <taxon>Pterygota</taxon>
        <taxon>Neoptera</taxon>
        <taxon>Endopterygota</taxon>
        <taxon>Coleoptera</taxon>
        <taxon>Polyphaga</taxon>
        <taxon>Cucujiformia</taxon>
        <taxon>Chrysomeloidea</taxon>
        <taxon>Chrysomelidae</taxon>
        <taxon>Galerucinae</taxon>
        <taxon>Diabroticina</taxon>
        <taxon>Diabroticites</taxon>
        <taxon>Diabrotica</taxon>
    </lineage>
</organism>
<evidence type="ECO:0000313" key="3">
    <source>
        <dbReference type="Proteomes" id="UP001153709"/>
    </source>
</evidence>
<dbReference type="OrthoDB" id="6782031at2759"/>
<feature type="compositionally biased region" description="Low complexity" evidence="1">
    <location>
        <begin position="311"/>
        <end position="324"/>
    </location>
</feature>
<dbReference type="AlphaFoldDB" id="A0A9N9XFI1"/>
<keyword evidence="3" id="KW-1185">Reference proteome</keyword>
<feature type="region of interest" description="Disordered" evidence="1">
    <location>
        <begin position="277"/>
        <end position="374"/>
    </location>
</feature>
<accession>A0A9N9XFI1</accession>
<dbReference type="EMBL" id="OU898282">
    <property type="protein sequence ID" value="CAG9837611.1"/>
    <property type="molecule type" value="Genomic_DNA"/>
</dbReference>
<feature type="compositionally biased region" description="Basic and acidic residues" evidence="1">
    <location>
        <begin position="351"/>
        <end position="360"/>
    </location>
</feature>
<name>A0A9N9XFI1_DIABA</name>
<sequence>MTCIKEEQDSLKEYFNIEVKSELKECRFESNTMQEPLLDECYSDIKIENYVLEDVACEIKVGIKEELEQYNIEEKDSLKEYFNIEVKAELNDCQFESNNMQEPLLDECYSDIKIENYVLEDVAGEIKVGIKEELEQYNIVMEELKCGFCDQTCYFKESKTLLFGCACDNCEKVSCKECSKISSQEIRCAIAKTRTIIIWCKDCINQFSNIDSPIRNPRNAELTMPQLSNAIKEMVKCELSEGMKILEQNLQEKLVMTSKMVIDSNKELVKLLSDTSKLNQSSSESRVNVATPTSPPLITEDNGRSKSAGQAENANVASSSSSNSHLPKDQKTLVHSENLEKEENVTSGQSKHREKEEIVNKNKINFGNKHSGDNDQKFTLVQRRKARRNDQNFVLGKANFQGDENFASSFHKAYFYLGRVKMGITPTFIEQHVKKQCPNIRDFKVEPLPVKGENISFKISIHPDDKEDFSRPDIWPKGIILRKFWISNKRQSENFQQDRGDQTRI</sequence>